<evidence type="ECO:0000313" key="1">
    <source>
        <dbReference type="EMBL" id="VAI61020.1"/>
    </source>
</evidence>
<accession>A0A9R1BDW8</accession>
<dbReference type="EMBL" id="LT934122">
    <property type="protein sequence ID" value="VAI61020.1"/>
    <property type="molecule type" value="Genomic_DNA"/>
</dbReference>
<sequence length="113" mass="12199">MPVAVTASGDTNVVEDLYGILRVLSDGTVVRSPDPPEFCPITFPCDHPSVQWKEAVYDKGKNLRVRIYKPSGGGEQAGRKLPDPWSETTGELIRLVSVFVVDSCVAVVAPKTA</sequence>
<evidence type="ECO:0000313" key="2">
    <source>
        <dbReference type="Proteomes" id="UP000324705"/>
    </source>
</evidence>
<gene>
    <name evidence="1" type="ORF">TRITD_6Bv1G183300</name>
</gene>
<name>A0A9R1BDW8_TRITD</name>
<dbReference type="Gramene" id="TRITD6Bv1G183300.1">
    <property type="protein sequence ID" value="TRITD6Bv1G183300.1"/>
    <property type="gene ID" value="TRITD6Bv1G183300"/>
</dbReference>
<protein>
    <submittedName>
        <fullName evidence="1">Uncharacterized protein</fullName>
    </submittedName>
</protein>
<dbReference type="Proteomes" id="UP000324705">
    <property type="component" value="Chromosome 6B"/>
</dbReference>
<keyword evidence="2" id="KW-1185">Reference proteome</keyword>
<organism evidence="1 2">
    <name type="scientific">Triticum turgidum subsp. durum</name>
    <name type="common">Durum wheat</name>
    <name type="synonym">Triticum durum</name>
    <dbReference type="NCBI Taxonomy" id="4567"/>
    <lineage>
        <taxon>Eukaryota</taxon>
        <taxon>Viridiplantae</taxon>
        <taxon>Streptophyta</taxon>
        <taxon>Embryophyta</taxon>
        <taxon>Tracheophyta</taxon>
        <taxon>Spermatophyta</taxon>
        <taxon>Magnoliopsida</taxon>
        <taxon>Liliopsida</taxon>
        <taxon>Poales</taxon>
        <taxon>Poaceae</taxon>
        <taxon>BOP clade</taxon>
        <taxon>Pooideae</taxon>
        <taxon>Triticodae</taxon>
        <taxon>Triticeae</taxon>
        <taxon>Triticinae</taxon>
        <taxon>Triticum</taxon>
    </lineage>
</organism>
<dbReference type="AlphaFoldDB" id="A0A9R1BDW8"/>
<proteinExistence type="predicted"/>
<reference evidence="1 2" key="1">
    <citation type="submission" date="2017-09" db="EMBL/GenBank/DDBJ databases">
        <authorList>
            <consortium name="International Durum Wheat Genome Sequencing Consortium (IDWGSC)"/>
            <person name="Milanesi L."/>
        </authorList>
    </citation>
    <scope>NUCLEOTIDE SEQUENCE [LARGE SCALE GENOMIC DNA]</scope>
    <source>
        <strain evidence="2">cv. Svevo</strain>
    </source>
</reference>